<keyword evidence="4" id="KW-0963">Cytoplasm</keyword>
<dbReference type="InterPro" id="IPR003697">
    <property type="entry name" value="Maf-like"/>
</dbReference>
<dbReference type="PANTHER" id="PTHR43213:SF5">
    <property type="entry name" value="BIFUNCTIONAL DTTP_UTP PYROPHOSPHATASE_METHYLTRANSFERASE PROTEIN-RELATED"/>
    <property type="match status" value="1"/>
</dbReference>
<name>A0A1I7DQ17_9RHOB</name>
<reference evidence="5 6" key="1">
    <citation type="submission" date="2016-10" db="EMBL/GenBank/DDBJ databases">
        <authorList>
            <person name="de Groot N.N."/>
        </authorList>
    </citation>
    <scope>NUCLEOTIDE SEQUENCE [LARGE SCALE GENOMIC DNA]</scope>
    <source>
        <strain evidence="5 6">CGMCC 1.10959</strain>
    </source>
</reference>
<evidence type="ECO:0000256" key="4">
    <source>
        <dbReference type="HAMAP-Rule" id="MF_00528"/>
    </source>
</evidence>
<dbReference type="Proteomes" id="UP000182466">
    <property type="component" value="Unassembled WGS sequence"/>
</dbReference>
<evidence type="ECO:0000256" key="3">
    <source>
        <dbReference type="ARBA" id="ARBA00023080"/>
    </source>
</evidence>
<dbReference type="GO" id="GO:0009117">
    <property type="term" value="P:nucleotide metabolic process"/>
    <property type="evidence" value="ECO:0007669"/>
    <property type="project" value="UniProtKB-KW"/>
</dbReference>
<dbReference type="PANTHER" id="PTHR43213">
    <property type="entry name" value="BIFUNCTIONAL DTTP/UTP PYROPHOSPHATASE/METHYLTRANSFERASE PROTEIN-RELATED"/>
    <property type="match status" value="1"/>
</dbReference>
<evidence type="ECO:0000256" key="1">
    <source>
        <dbReference type="ARBA" id="ARBA00001968"/>
    </source>
</evidence>
<sequence>MPGYPGTCVDGQNPYKSSRIDPSLAHAVFHMSVPVILASGSTIRAQLLQNAGVAFEVQVPRVDEEMVKSALIAEQAKPRDIADALAEMKGRKISNKHPGAMVIGCDQVLEFSGRMLSKPATPQEALRQLTDMCGQKHMLLSAAVICQDGQPIWRHMGQVRLRMRAATNTYLENYVKRNWDSIRHTVGAYKLEEEGVRLFSSIDGDYFNVLGMPLLELLNFLTLRGVIEQ</sequence>
<dbReference type="GO" id="GO:0047429">
    <property type="term" value="F:nucleoside triphosphate diphosphatase activity"/>
    <property type="evidence" value="ECO:0007669"/>
    <property type="project" value="UniProtKB-EC"/>
</dbReference>
<comment type="caution">
    <text evidence="4">Lacks conserved residue(s) required for the propagation of feature annotation.</text>
</comment>
<comment type="catalytic activity">
    <reaction evidence="4">
        <text>a 2'-deoxyribonucleoside 5'-triphosphate + H2O = a 2'-deoxyribonucleoside 5'-phosphate + diphosphate + H(+)</text>
        <dbReference type="Rhea" id="RHEA:44644"/>
        <dbReference type="ChEBI" id="CHEBI:15377"/>
        <dbReference type="ChEBI" id="CHEBI:15378"/>
        <dbReference type="ChEBI" id="CHEBI:33019"/>
        <dbReference type="ChEBI" id="CHEBI:61560"/>
        <dbReference type="ChEBI" id="CHEBI:65317"/>
        <dbReference type="EC" id="3.6.1.9"/>
    </reaction>
</comment>
<feature type="active site" description="Proton acceptor" evidence="4">
    <location>
        <position position="106"/>
    </location>
</feature>
<dbReference type="Gene3D" id="3.90.950.10">
    <property type="match status" value="1"/>
</dbReference>
<comment type="cofactor">
    <cofactor evidence="1 4">
        <name>a divalent metal cation</name>
        <dbReference type="ChEBI" id="CHEBI:60240"/>
    </cofactor>
</comment>
<gene>
    <name evidence="5" type="ORF">SAMN05216236_1329</name>
</gene>
<evidence type="ECO:0000313" key="5">
    <source>
        <dbReference type="EMBL" id="SFU13742.1"/>
    </source>
</evidence>
<organism evidence="5 6">
    <name type="scientific">Sedimentitalea nanhaiensis</name>
    <dbReference type="NCBI Taxonomy" id="999627"/>
    <lineage>
        <taxon>Bacteria</taxon>
        <taxon>Pseudomonadati</taxon>
        <taxon>Pseudomonadota</taxon>
        <taxon>Alphaproteobacteria</taxon>
        <taxon>Rhodobacterales</taxon>
        <taxon>Paracoccaceae</taxon>
        <taxon>Sedimentitalea</taxon>
    </lineage>
</organism>
<dbReference type="NCBIfam" id="TIGR00172">
    <property type="entry name" value="maf"/>
    <property type="match status" value="1"/>
</dbReference>
<dbReference type="GO" id="GO:0005737">
    <property type="term" value="C:cytoplasm"/>
    <property type="evidence" value="ECO:0007669"/>
    <property type="project" value="UniProtKB-SubCell"/>
</dbReference>
<dbReference type="STRING" id="999627.SAMN05216236_1329"/>
<dbReference type="AlphaFoldDB" id="A0A1I7DQ17"/>
<accession>A0A1I7DQ17</accession>
<keyword evidence="3 4" id="KW-0546">Nucleotide metabolism</keyword>
<keyword evidence="2 4" id="KW-0378">Hydrolase</keyword>
<dbReference type="HAMAP" id="MF_00528">
    <property type="entry name" value="Maf"/>
    <property type="match status" value="1"/>
</dbReference>
<evidence type="ECO:0000256" key="2">
    <source>
        <dbReference type="ARBA" id="ARBA00022801"/>
    </source>
</evidence>
<dbReference type="Pfam" id="PF02545">
    <property type="entry name" value="Maf"/>
    <property type="match status" value="1"/>
</dbReference>
<dbReference type="EC" id="3.6.1.9" evidence="4"/>
<comment type="similarity">
    <text evidence="4">Belongs to the Maf family.</text>
</comment>
<comment type="catalytic activity">
    <reaction evidence="4">
        <text>a ribonucleoside 5'-triphosphate + H2O = a ribonucleoside 5'-phosphate + diphosphate + H(+)</text>
        <dbReference type="Rhea" id="RHEA:23996"/>
        <dbReference type="ChEBI" id="CHEBI:15377"/>
        <dbReference type="ChEBI" id="CHEBI:15378"/>
        <dbReference type="ChEBI" id="CHEBI:33019"/>
        <dbReference type="ChEBI" id="CHEBI:58043"/>
        <dbReference type="ChEBI" id="CHEBI:61557"/>
        <dbReference type="EC" id="3.6.1.9"/>
    </reaction>
</comment>
<protein>
    <recommendedName>
        <fullName evidence="4">Nucleoside triphosphate pyrophosphatase</fullName>
        <ecNumber evidence="4">3.6.1.9</ecNumber>
    </recommendedName>
    <alternativeName>
        <fullName evidence="4">Nucleotide pyrophosphatase</fullName>
        <shortName evidence="4">Nucleotide PPase</shortName>
    </alternativeName>
</protein>
<dbReference type="PIRSF" id="PIRSF006305">
    <property type="entry name" value="Maf"/>
    <property type="match status" value="1"/>
</dbReference>
<comment type="subcellular location">
    <subcellularLocation>
        <location evidence="4">Cytoplasm</location>
    </subcellularLocation>
</comment>
<dbReference type="SUPFAM" id="SSF52972">
    <property type="entry name" value="ITPase-like"/>
    <property type="match status" value="1"/>
</dbReference>
<dbReference type="EMBL" id="FPAW01000032">
    <property type="protein sequence ID" value="SFU13742.1"/>
    <property type="molecule type" value="Genomic_DNA"/>
</dbReference>
<dbReference type="CDD" id="cd00555">
    <property type="entry name" value="Maf"/>
    <property type="match status" value="1"/>
</dbReference>
<dbReference type="InterPro" id="IPR029001">
    <property type="entry name" value="ITPase-like_fam"/>
</dbReference>
<keyword evidence="6" id="KW-1185">Reference proteome</keyword>
<evidence type="ECO:0000313" key="6">
    <source>
        <dbReference type="Proteomes" id="UP000182466"/>
    </source>
</evidence>
<dbReference type="eggNOG" id="COG0424">
    <property type="taxonomic scope" value="Bacteria"/>
</dbReference>
<comment type="function">
    <text evidence="4">Nucleoside triphosphate pyrophosphatase. May have a dual role in cell division arrest and in preventing the incorporation of modified nucleotides into cellular nucleic acids.</text>
</comment>
<proteinExistence type="inferred from homology"/>